<feature type="transmembrane region" description="Helical" evidence="7">
    <location>
        <begin position="128"/>
        <end position="158"/>
    </location>
</feature>
<reference evidence="10" key="1">
    <citation type="submission" date="2016-02" db="EMBL/GenBank/DDBJ databases">
        <title>Draft genome sequence of Microdochium bolleyi, a fungal endophyte of beachgrass.</title>
        <authorList>
            <consortium name="DOE Joint Genome Institute"/>
            <person name="David A.S."/>
            <person name="May G."/>
            <person name="Haridas S."/>
            <person name="Lim J."/>
            <person name="Wang M."/>
            <person name="Labutti K."/>
            <person name="Lipzen A."/>
            <person name="Barry K."/>
            <person name="Grigoriev I.V."/>
        </authorList>
    </citation>
    <scope>NUCLEOTIDE SEQUENCE [LARGE SCALE GENOMIC DNA]</scope>
    <source>
        <strain evidence="10">J235TASD1</strain>
    </source>
</reference>
<evidence type="ECO:0000256" key="3">
    <source>
        <dbReference type="ARBA" id="ARBA00022989"/>
    </source>
</evidence>
<keyword evidence="2 7" id="KW-0812">Transmembrane</keyword>
<dbReference type="InParanoid" id="A0A136IQU0"/>
<feature type="region of interest" description="Disordered" evidence="6">
    <location>
        <begin position="326"/>
        <end position="355"/>
    </location>
</feature>
<comment type="subcellular location">
    <subcellularLocation>
        <location evidence="1">Membrane</location>
        <topology evidence="1">Multi-pass membrane protein</topology>
    </subcellularLocation>
</comment>
<feature type="domain" description="Rhodopsin" evidence="8">
    <location>
        <begin position="35"/>
        <end position="270"/>
    </location>
</feature>
<gene>
    <name evidence="9" type="ORF">Micbo1qcDRAFT_167643</name>
</gene>
<feature type="transmembrane region" description="Helical" evidence="7">
    <location>
        <begin position="93"/>
        <end position="116"/>
    </location>
</feature>
<feature type="transmembrane region" description="Helical" evidence="7">
    <location>
        <begin position="244"/>
        <end position="264"/>
    </location>
</feature>
<evidence type="ECO:0000313" key="10">
    <source>
        <dbReference type="Proteomes" id="UP000070501"/>
    </source>
</evidence>
<protein>
    <recommendedName>
        <fullName evidence="8">Rhodopsin domain-containing protein</fullName>
    </recommendedName>
</protein>
<feature type="transmembrane region" description="Helical" evidence="7">
    <location>
        <begin position="50"/>
        <end position="73"/>
    </location>
</feature>
<evidence type="ECO:0000256" key="6">
    <source>
        <dbReference type="SAM" id="MobiDB-lite"/>
    </source>
</evidence>
<dbReference type="PANTHER" id="PTHR33048:SF47">
    <property type="entry name" value="INTEGRAL MEMBRANE PROTEIN-RELATED"/>
    <property type="match status" value="1"/>
</dbReference>
<name>A0A136IQU0_9PEZI</name>
<dbReference type="Proteomes" id="UP000070501">
    <property type="component" value="Unassembled WGS sequence"/>
</dbReference>
<evidence type="ECO:0000256" key="1">
    <source>
        <dbReference type="ARBA" id="ARBA00004141"/>
    </source>
</evidence>
<proteinExistence type="inferred from homology"/>
<feature type="transmembrane region" description="Helical" evidence="7">
    <location>
        <begin position="16"/>
        <end position="38"/>
    </location>
</feature>
<keyword evidence="4 7" id="KW-0472">Membrane</keyword>
<evidence type="ECO:0000256" key="2">
    <source>
        <dbReference type="ARBA" id="ARBA00022692"/>
    </source>
</evidence>
<evidence type="ECO:0000256" key="5">
    <source>
        <dbReference type="ARBA" id="ARBA00038359"/>
    </source>
</evidence>
<evidence type="ECO:0000256" key="4">
    <source>
        <dbReference type="ARBA" id="ARBA00023136"/>
    </source>
</evidence>
<dbReference type="OrthoDB" id="3648173at2759"/>
<dbReference type="InterPro" id="IPR049326">
    <property type="entry name" value="Rhodopsin_dom_fungi"/>
</dbReference>
<sequence>MADQPTTRSTETNGPLVTGIAIGFVCATAVFIAGRFYTRAVLLRSIGKDDWCMLIATGFAVIYSVAMCFEAKYGMGRHVETVGEKETVEQLKFLMVAILNYNMGLNVVKLGFLFQYRRIFHGAVIQRICYWFMVYVCVWACVQAVLLGLACLPVSIIVPSMANSCLDTLPIWYFSSGMSMATDIFICCIPIPSVLKLQLPLKQRIMVLGIFCLGFFVCIISIYRMFTLKAGVISQDPSWDNIGAAIWSCIELNISIIASTLPTLRPLVARLLPGIGLSSARNDRTTYLRYGSASAAMRAGASKSTGNKSSKMKSISTEELALEEMGPGAAGSTRWDIQAHASGDPSTGFPKKEYDESRIVRTTEILIDSRAS</sequence>
<evidence type="ECO:0000256" key="7">
    <source>
        <dbReference type="SAM" id="Phobius"/>
    </source>
</evidence>
<accession>A0A136IQU0</accession>
<evidence type="ECO:0000313" key="9">
    <source>
        <dbReference type="EMBL" id="KXJ87290.1"/>
    </source>
</evidence>
<keyword evidence="10" id="KW-1185">Reference proteome</keyword>
<dbReference type="PANTHER" id="PTHR33048">
    <property type="entry name" value="PTH11-LIKE INTEGRAL MEMBRANE PROTEIN (AFU_ORTHOLOGUE AFUA_5G11245)"/>
    <property type="match status" value="1"/>
</dbReference>
<feature type="transmembrane region" description="Helical" evidence="7">
    <location>
        <begin position="170"/>
        <end position="193"/>
    </location>
</feature>
<keyword evidence="3 7" id="KW-1133">Transmembrane helix</keyword>
<dbReference type="InterPro" id="IPR052337">
    <property type="entry name" value="SAT4-like"/>
</dbReference>
<comment type="similarity">
    <text evidence="5">Belongs to the SAT4 family.</text>
</comment>
<dbReference type="Pfam" id="PF20684">
    <property type="entry name" value="Fung_rhodopsin"/>
    <property type="match status" value="1"/>
</dbReference>
<dbReference type="AlphaFoldDB" id="A0A136IQU0"/>
<evidence type="ECO:0000259" key="8">
    <source>
        <dbReference type="Pfam" id="PF20684"/>
    </source>
</evidence>
<organism evidence="9 10">
    <name type="scientific">Microdochium bolleyi</name>
    <dbReference type="NCBI Taxonomy" id="196109"/>
    <lineage>
        <taxon>Eukaryota</taxon>
        <taxon>Fungi</taxon>
        <taxon>Dikarya</taxon>
        <taxon>Ascomycota</taxon>
        <taxon>Pezizomycotina</taxon>
        <taxon>Sordariomycetes</taxon>
        <taxon>Xylariomycetidae</taxon>
        <taxon>Xylariales</taxon>
        <taxon>Microdochiaceae</taxon>
        <taxon>Microdochium</taxon>
    </lineage>
</organism>
<feature type="transmembrane region" description="Helical" evidence="7">
    <location>
        <begin position="205"/>
        <end position="224"/>
    </location>
</feature>
<dbReference type="GO" id="GO:0016020">
    <property type="term" value="C:membrane"/>
    <property type="evidence" value="ECO:0007669"/>
    <property type="project" value="UniProtKB-SubCell"/>
</dbReference>
<dbReference type="EMBL" id="KQ964263">
    <property type="protein sequence ID" value="KXJ87290.1"/>
    <property type="molecule type" value="Genomic_DNA"/>
</dbReference>